<comment type="catalytic activity">
    <reaction evidence="2">
        <text>2 GTP = 3',3'-c-di-GMP + 2 diphosphate</text>
        <dbReference type="Rhea" id="RHEA:24898"/>
        <dbReference type="ChEBI" id="CHEBI:33019"/>
        <dbReference type="ChEBI" id="CHEBI:37565"/>
        <dbReference type="ChEBI" id="CHEBI:58805"/>
        <dbReference type="EC" id="2.7.7.65"/>
    </reaction>
</comment>
<dbReference type="SUPFAM" id="SSF55785">
    <property type="entry name" value="PYP-like sensor domain (PAS domain)"/>
    <property type="match status" value="1"/>
</dbReference>
<dbReference type="CDD" id="cd01949">
    <property type="entry name" value="GGDEF"/>
    <property type="match status" value="1"/>
</dbReference>
<dbReference type="InterPro" id="IPR000160">
    <property type="entry name" value="GGDEF_dom"/>
</dbReference>
<dbReference type="PANTHER" id="PTHR45138:SF9">
    <property type="entry name" value="DIGUANYLATE CYCLASE DGCM-RELATED"/>
    <property type="match status" value="1"/>
</dbReference>
<evidence type="ECO:0000256" key="2">
    <source>
        <dbReference type="ARBA" id="ARBA00034247"/>
    </source>
</evidence>
<sequence>MDAHSLQNSLNINTHEVLDSLPLATALFSPTGDILFTNQFFASSFDLSVEQMHLQNLAQFSEECFQVFSQNVLRFRQGLSVEPFEYQVFGRYYWVILKPNYSINGELQSVLLCSSDISNLMHKKIQFEASNLEFRRGNEKDHLTGLANRRAFDLKLKHYLHAMTQHEASELSLLLVDVDNFKKMNDLYGQSLGDNVLKALARTLSNVSPIEVSQHIYRVGGEEFAILLPNFSLQQGCEQAEIYRSAVEILGQHFRGQILHELSISVGVVSTREFMFAQSFYELANKALSCAKKGLKNCVYYTNHNGCYSYPKHQRCQKGECCI</sequence>
<dbReference type="GO" id="GO:0052621">
    <property type="term" value="F:diguanylate cyclase activity"/>
    <property type="evidence" value="ECO:0007669"/>
    <property type="project" value="UniProtKB-EC"/>
</dbReference>
<dbReference type="SUPFAM" id="SSF55073">
    <property type="entry name" value="Nucleotide cyclase"/>
    <property type="match status" value="1"/>
</dbReference>
<dbReference type="Pfam" id="PF00990">
    <property type="entry name" value="GGDEF"/>
    <property type="match status" value="1"/>
</dbReference>
<proteinExistence type="predicted"/>
<dbReference type="GO" id="GO:1902201">
    <property type="term" value="P:negative regulation of bacterial-type flagellum-dependent cell motility"/>
    <property type="evidence" value="ECO:0007669"/>
    <property type="project" value="TreeGrafter"/>
</dbReference>
<dbReference type="Proteomes" id="UP000325788">
    <property type="component" value="Unassembled WGS sequence"/>
</dbReference>
<comment type="caution">
    <text evidence="4">The sequence shown here is derived from an EMBL/GenBank/DDBJ whole genome shotgun (WGS) entry which is preliminary data.</text>
</comment>
<gene>
    <name evidence="4" type="ORF">F4W09_05685</name>
</gene>
<accession>A0A5N4WIF8</accession>
<evidence type="ECO:0000313" key="4">
    <source>
        <dbReference type="EMBL" id="KAB1858217.1"/>
    </source>
</evidence>
<dbReference type="InterPro" id="IPR029787">
    <property type="entry name" value="Nucleotide_cyclase"/>
</dbReference>
<dbReference type="NCBIfam" id="TIGR00254">
    <property type="entry name" value="GGDEF"/>
    <property type="match status" value="1"/>
</dbReference>
<dbReference type="PANTHER" id="PTHR45138">
    <property type="entry name" value="REGULATORY COMPONENTS OF SENSORY TRANSDUCTION SYSTEM"/>
    <property type="match status" value="1"/>
</dbReference>
<dbReference type="GO" id="GO:0043709">
    <property type="term" value="P:cell adhesion involved in single-species biofilm formation"/>
    <property type="evidence" value="ECO:0007669"/>
    <property type="project" value="TreeGrafter"/>
</dbReference>
<feature type="domain" description="GGDEF" evidence="3">
    <location>
        <begin position="169"/>
        <end position="304"/>
    </location>
</feature>
<protein>
    <recommendedName>
        <fullName evidence="1">diguanylate cyclase</fullName>
        <ecNumber evidence="1">2.7.7.65</ecNumber>
    </recommendedName>
</protein>
<reference evidence="4 5" key="1">
    <citation type="submission" date="2019-09" db="EMBL/GenBank/DDBJ databases">
        <title>Draft genome sequence of Acinetobacter tandoii W4-4-4 isolated from environmental water sample.</title>
        <authorList>
            <person name="Wee S.K."/>
            <person name="Yan B."/>
            <person name="Mustaffa S.B."/>
            <person name="Yap E.P.H."/>
        </authorList>
    </citation>
    <scope>NUCLEOTIDE SEQUENCE [LARGE SCALE GENOMIC DNA]</scope>
    <source>
        <strain evidence="4 5">W4-4-4</strain>
    </source>
</reference>
<organism evidence="4 5">
    <name type="scientific">Acinetobacter tandoii</name>
    <dbReference type="NCBI Taxonomy" id="202954"/>
    <lineage>
        <taxon>Bacteria</taxon>
        <taxon>Pseudomonadati</taxon>
        <taxon>Pseudomonadota</taxon>
        <taxon>Gammaproteobacteria</taxon>
        <taxon>Moraxellales</taxon>
        <taxon>Moraxellaceae</taxon>
        <taxon>Acinetobacter</taxon>
    </lineage>
</organism>
<dbReference type="EC" id="2.7.7.65" evidence="1"/>
<dbReference type="PROSITE" id="PS50887">
    <property type="entry name" value="GGDEF"/>
    <property type="match status" value="1"/>
</dbReference>
<dbReference type="SMART" id="SM00267">
    <property type="entry name" value="GGDEF"/>
    <property type="match status" value="1"/>
</dbReference>
<dbReference type="GO" id="GO:0005886">
    <property type="term" value="C:plasma membrane"/>
    <property type="evidence" value="ECO:0007669"/>
    <property type="project" value="TreeGrafter"/>
</dbReference>
<evidence type="ECO:0000313" key="5">
    <source>
        <dbReference type="Proteomes" id="UP000325788"/>
    </source>
</evidence>
<dbReference type="InterPro" id="IPR035965">
    <property type="entry name" value="PAS-like_dom_sf"/>
</dbReference>
<dbReference type="EMBL" id="VXLD01000002">
    <property type="protein sequence ID" value="KAB1858217.1"/>
    <property type="molecule type" value="Genomic_DNA"/>
</dbReference>
<dbReference type="RefSeq" id="WP_151504267.1">
    <property type="nucleotide sequence ID" value="NZ_VXLD01000002.1"/>
</dbReference>
<evidence type="ECO:0000256" key="1">
    <source>
        <dbReference type="ARBA" id="ARBA00012528"/>
    </source>
</evidence>
<name>A0A5N4WIF8_9GAMM</name>
<dbReference type="InterPro" id="IPR050469">
    <property type="entry name" value="Diguanylate_Cyclase"/>
</dbReference>
<evidence type="ECO:0000259" key="3">
    <source>
        <dbReference type="PROSITE" id="PS50887"/>
    </source>
</evidence>
<dbReference type="Gene3D" id="3.30.70.270">
    <property type="match status" value="1"/>
</dbReference>
<dbReference type="AlphaFoldDB" id="A0A5N4WIF8"/>
<dbReference type="InterPro" id="IPR043128">
    <property type="entry name" value="Rev_trsase/Diguanyl_cyclase"/>
</dbReference>